<evidence type="ECO:0000259" key="6">
    <source>
        <dbReference type="PROSITE" id="PS51886"/>
    </source>
</evidence>
<evidence type="ECO:0000256" key="3">
    <source>
        <dbReference type="ARBA" id="ARBA00023128"/>
    </source>
</evidence>
<organism evidence="7 8">
    <name type="scientific">Galendromus occidentalis</name>
    <name type="common">western predatory mite</name>
    <dbReference type="NCBI Taxonomy" id="34638"/>
    <lineage>
        <taxon>Eukaryota</taxon>
        <taxon>Metazoa</taxon>
        <taxon>Ecdysozoa</taxon>
        <taxon>Arthropoda</taxon>
        <taxon>Chelicerata</taxon>
        <taxon>Arachnida</taxon>
        <taxon>Acari</taxon>
        <taxon>Parasitiformes</taxon>
        <taxon>Mesostigmata</taxon>
        <taxon>Gamasina</taxon>
        <taxon>Phytoseioidea</taxon>
        <taxon>Phytoseiidae</taxon>
        <taxon>Typhlodrominae</taxon>
        <taxon>Galendromus</taxon>
    </lineage>
</organism>
<evidence type="ECO:0000256" key="4">
    <source>
        <dbReference type="ARBA" id="ARBA00040604"/>
    </source>
</evidence>
<dbReference type="GeneID" id="114827985"/>
<dbReference type="PANTHER" id="PTHR23354">
    <property type="entry name" value="NUCLEOLAR PROTEIN 7/ESTROGEN RECEPTOR COACTIVATOR-RELATED"/>
    <property type="match status" value="1"/>
</dbReference>
<evidence type="ECO:0000313" key="7">
    <source>
        <dbReference type="Proteomes" id="UP000694867"/>
    </source>
</evidence>
<dbReference type="Proteomes" id="UP000694867">
    <property type="component" value="Unplaced"/>
</dbReference>
<feature type="domain" description="TLDc" evidence="6">
    <location>
        <begin position="33"/>
        <end position="195"/>
    </location>
</feature>
<sequence length="198" mass="22352">MGNRPPEPRSVDIGTEPDSEPELIGPEMLDKSKILTRGNIIDLYNSMPARLQCAPWKLTYSTHVNGYSLLTMYRLMESVEGPVLVVVKDFQGTVFGVLTTDPLLIKPRWFGHLDSFLYTFKSKFRTYGPTFANYNCIACTPTCVRFGGSRSGLSGLYLGDDFCDGSSHVCDTYNNGILSKSEYFLIRSVEMWTFFDKF</sequence>
<dbReference type="SMART" id="SM00584">
    <property type="entry name" value="TLDc"/>
    <property type="match status" value="1"/>
</dbReference>
<feature type="compositionally biased region" description="Basic and acidic residues" evidence="5">
    <location>
        <begin position="1"/>
        <end position="10"/>
    </location>
</feature>
<evidence type="ECO:0000256" key="1">
    <source>
        <dbReference type="ARBA" id="ARBA00004173"/>
    </source>
</evidence>
<protein>
    <recommendedName>
        <fullName evidence="4">Oxidation resistance protein 1</fullName>
    </recommendedName>
</protein>
<gene>
    <name evidence="8" type="primary">LOC114827985</name>
</gene>
<proteinExistence type="inferred from homology"/>
<dbReference type="GO" id="GO:0005739">
    <property type="term" value="C:mitochondrion"/>
    <property type="evidence" value="ECO:0007669"/>
    <property type="project" value="UniProtKB-SubCell"/>
</dbReference>
<dbReference type="KEGG" id="goe:114827985"/>
<reference evidence="8" key="1">
    <citation type="submission" date="2025-08" db="UniProtKB">
        <authorList>
            <consortium name="RefSeq"/>
        </authorList>
    </citation>
    <scope>IDENTIFICATION</scope>
</reference>
<evidence type="ECO:0000256" key="5">
    <source>
        <dbReference type="SAM" id="MobiDB-lite"/>
    </source>
</evidence>
<accession>A0AAJ7SGP8</accession>
<dbReference type="Pfam" id="PF07534">
    <property type="entry name" value="TLD"/>
    <property type="match status" value="1"/>
</dbReference>
<dbReference type="AlphaFoldDB" id="A0AAJ7SGP8"/>
<keyword evidence="7" id="KW-1185">Reference proteome</keyword>
<dbReference type="PROSITE" id="PS51886">
    <property type="entry name" value="TLDC"/>
    <property type="match status" value="1"/>
</dbReference>
<feature type="region of interest" description="Disordered" evidence="5">
    <location>
        <begin position="1"/>
        <end position="22"/>
    </location>
</feature>
<evidence type="ECO:0000256" key="2">
    <source>
        <dbReference type="ARBA" id="ARBA00009540"/>
    </source>
</evidence>
<evidence type="ECO:0000313" key="8">
    <source>
        <dbReference type="RefSeq" id="XP_028968315.1"/>
    </source>
</evidence>
<keyword evidence="3" id="KW-0496">Mitochondrion</keyword>
<name>A0AAJ7SGP8_9ACAR</name>
<comment type="subcellular location">
    <subcellularLocation>
        <location evidence="1">Mitochondrion</location>
    </subcellularLocation>
</comment>
<comment type="similarity">
    <text evidence="2">Belongs to the OXR1 family.</text>
</comment>
<dbReference type="InterPro" id="IPR006571">
    <property type="entry name" value="TLDc_dom"/>
</dbReference>
<dbReference type="PANTHER" id="PTHR23354:SF62">
    <property type="entry name" value="MUSTARD, ISOFORM V"/>
    <property type="match status" value="1"/>
</dbReference>
<dbReference type="RefSeq" id="XP_028968315.1">
    <property type="nucleotide sequence ID" value="XM_029112482.1"/>
</dbReference>